<dbReference type="InterPro" id="IPR018730">
    <property type="entry name" value="DUF2273"/>
</dbReference>
<evidence type="ECO:0000313" key="2">
    <source>
        <dbReference type="EMBL" id="AOT68154.1"/>
    </source>
</evidence>
<organism evidence="2 3">
    <name type="scientific">Geosporobacter ferrireducens</name>
    <dbReference type="NCBI Taxonomy" id="1424294"/>
    <lineage>
        <taxon>Bacteria</taxon>
        <taxon>Bacillati</taxon>
        <taxon>Bacillota</taxon>
        <taxon>Clostridia</taxon>
        <taxon>Peptostreptococcales</taxon>
        <taxon>Thermotaleaceae</taxon>
        <taxon>Geosporobacter</taxon>
    </lineage>
</organism>
<protein>
    <recommendedName>
        <fullName evidence="4">DUF2273 domain-containing protein</fullName>
    </recommendedName>
</protein>
<proteinExistence type="predicted"/>
<keyword evidence="1" id="KW-1133">Transmembrane helix</keyword>
<dbReference type="KEGG" id="gfe:Gferi_00290"/>
<gene>
    <name evidence="2" type="ORF">Gferi_00290</name>
</gene>
<dbReference type="EMBL" id="CP017269">
    <property type="protein sequence ID" value="AOT68154.1"/>
    <property type="molecule type" value="Genomic_DNA"/>
</dbReference>
<dbReference type="Proteomes" id="UP000095743">
    <property type="component" value="Chromosome"/>
</dbReference>
<sequence length="75" mass="8612">MNREQILEVFLKHYGKIIGITLGLLISILILTIGFIKTIFISLCVYIGYFFGSKIDKKENIWELLDRILPPGSLK</sequence>
<name>A0A1D8GB72_9FIRM</name>
<evidence type="ECO:0000256" key="1">
    <source>
        <dbReference type="SAM" id="Phobius"/>
    </source>
</evidence>
<dbReference type="AlphaFoldDB" id="A0A1D8GB72"/>
<reference evidence="2 3" key="1">
    <citation type="submission" date="2016-09" db="EMBL/GenBank/DDBJ databases">
        <title>Genomic analysis reveals versatility of anaerobic energy metabolism of Geosporobacter ferrireducens IRF9 of phylum Firmicutes.</title>
        <authorList>
            <person name="Kim S.-J."/>
        </authorList>
    </citation>
    <scope>NUCLEOTIDE SEQUENCE [LARGE SCALE GENOMIC DNA]</scope>
    <source>
        <strain evidence="2 3">IRF9</strain>
    </source>
</reference>
<dbReference type="OrthoDB" id="1727295at2"/>
<evidence type="ECO:0000313" key="3">
    <source>
        <dbReference type="Proteomes" id="UP000095743"/>
    </source>
</evidence>
<dbReference type="Pfam" id="PF10031">
    <property type="entry name" value="DUF2273"/>
    <property type="match status" value="1"/>
</dbReference>
<feature type="transmembrane region" description="Helical" evidence="1">
    <location>
        <begin position="20"/>
        <end position="51"/>
    </location>
</feature>
<keyword evidence="1" id="KW-0472">Membrane</keyword>
<evidence type="ECO:0008006" key="4">
    <source>
        <dbReference type="Google" id="ProtNLM"/>
    </source>
</evidence>
<accession>A0A1D8GB72</accession>
<keyword evidence="1" id="KW-0812">Transmembrane</keyword>
<keyword evidence="3" id="KW-1185">Reference proteome</keyword>
<dbReference type="RefSeq" id="WP_069973708.1">
    <property type="nucleotide sequence ID" value="NZ_VENK01000004.1"/>
</dbReference>
<dbReference type="STRING" id="1424294.Gferi_00290"/>